<dbReference type="GO" id="GO:0020037">
    <property type="term" value="F:heme binding"/>
    <property type="evidence" value="ECO:0007669"/>
    <property type="project" value="InterPro"/>
</dbReference>
<protein>
    <submittedName>
        <fullName evidence="5">Uncharacterized protein</fullName>
    </submittedName>
</protein>
<evidence type="ECO:0000256" key="1">
    <source>
        <dbReference type="ARBA" id="ARBA00004613"/>
    </source>
</evidence>
<dbReference type="GO" id="GO:0004601">
    <property type="term" value="F:peroxidase activity"/>
    <property type="evidence" value="ECO:0007669"/>
    <property type="project" value="InterPro"/>
</dbReference>
<dbReference type="Pfam" id="PF03098">
    <property type="entry name" value="An_peroxidase"/>
    <property type="match status" value="1"/>
</dbReference>
<name>A0AAD5SV84_9FUNG</name>
<evidence type="ECO:0000313" key="5">
    <source>
        <dbReference type="EMBL" id="KAJ3106366.1"/>
    </source>
</evidence>
<dbReference type="EMBL" id="JADGJH010001958">
    <property type="protein sequence ID" value="KAJ3106366.1"/>
    <property type="molecule type" value="Genomic_DNA"/>
</dbReference>
<evidence type="ECO:0000256" key="3">
    <source>
        <dbReference type="ARBA" id="ARBA00023180"/>
    </source>
</evidence>
<dbReference type="AlphaFoldDB" id="A0AAD5SV84"/>
<dbReference type="PROSITE" id="PS50292">
    <property type="entry name" value="PEROXIDASE_3"/>
    <property type="match status" value="1"/>
</dbReference>
<organism evidence="5 6">
    <name type="scientific">Physocladia obscura</name>
    <dbReference type="NCBI Taxonomy" id="109957"/>
    <lineage>
        <taxon>Eukaryota</taxon>
        <taxon>Fungi</taxon>
        <taxon>Fungi incertae sedis</taxon>
        <taxon>Chytridiomycota</taxon>
        <taxon>Chytridiomycota incertae sedis</taxon>
        <taxon>Chytridiomycetes</taxon>
        <taxon>Chytridiales</taxon>
        <taxon>Chytriomycetaceae</taxon>
        <taxon>Physocladia</taxon>
    </lineage>
</organism>
<feature type="chain" id="PRO_5041904192" evidence="4">
    <location>
        <begin position="17"/>
        <end position="226"/>
    </location>
</feature>
<keyword evidence="2" id="KW-0964">Secreted</keyword>
<dbReference type="GO" id="GO:0006979">
    <property type="term" value="P:response to oxidative stress"/>
    <property type="evidence" value="ECO:0007669"/>
    <property type="project" value="InterPro"/>
</dbReference>
<dbReference type="Gene3D" id="1.10.640.10">
    <property type="entry name" value="Haem peroxidase domain superfamily, animal type"/>
    <property type="match status" value="1"/>
</dbReference>
<keyword evidence="3" id="KW-0325">Glycoprotein</keyword>
<keyword evidence="4" id="KW-0732">Signal</keyword>
<dbReference type="InterPro" id="IPR019791">
    <property type="entry name" value="Haem_peroxidase_animal"/>
</dbReference>
<dbReference type="PANTHER" id="PTHR11475:SF4">
    <property type="entry name" value="CHORION PEROXIDASE"/>
    <property type="match status" value="1"/>
</dbReference>
<dbReference type="PANTHER" id="PTHR11475">
    <property type="entry name" value="OXIDASE/PEROXIDASE"/>
    <property type="match status" value="1"/>
</dbReference>
<proteinExistence type="predicted"/>
<accession>A0AAD5SV84</accession>
<evidence type="ECO:0000256" key="2">
    <source>
        <dbReference type="ARBA" id="ARBA00022525"/>
    </source>
</evidence>
<dbReference type="GO" id="GO:0005576">
    <property type="term" value="C:extracellular region"/>
    <property type="evidence" value="ECO:0007669"/>
    <property type="project" value="UniProtKB-SubCell"/>
</dbReference>
<evidence type="ECO:0000313" key="6">
    <source>
        <dbReference type="Proteomes" id="UP001211907"/>
    </source>
</evidence>
<comment type="caution">
    <text evidence="5">The sequence shown here is derived from an EMBL/GenBank/DDBJ whole genome shotgun (WGS) entry which is preliminary data.</text>
</comment>
<dbReference type="SUPFAM" id="SSF48113">
    <property type="entry name" value="Heme-dependent peroxidases"/>
    <property type="match status" value="1"/>
</dbReference>
<evidence type="ECO:0000256" key="4">
    <source>
        <dbReference type="SAM" id="SignalP"/>
    </source>
</evidence>
<comment type="subcellular location">
    <subcellularLocation>
        <location evidence="1">Secreted</location>
    </subcellularLocation>
</comment>
<keyword evidence="6" id="KW-1185">Reference proteome</keyword>
<gene>
    <name evidence="5" type="ORF">HK100_003739</name>
</gene>
<dbReference type="Proteomes" id="UP001211907">
    <property type="component" value="Unassembled WGS sequence"/>
</dbReference>
<dbReference type="InterPro" id="IPR010255">
    <property type="entry name" value="Haem_peroxidase_sf"/>
</dbReference>
<feature type="signal peptide" evidence="4">
    <location>
        <begin position="1"/>
        <end position="16"/>
    </location>
</feature>
<dbReference type="InterPro" id="IPR037120">
    <property type="entry name" value="Haem_peroxidase_sf_animal"/>
</dbReference>
<sequence length="226" mass="24724">MSSLLLLFIFTRISVALNSTTQWLITDIQSMDGSGNNLEHPLWGAAGQPYLRITPVQYGPNQSPTGANRPNARNVSNTLFGQKPFLQNTYGISDFAPAWGVMLHLDLTFAATNSSDPFPIPVSSSDPVFNFPNNPENFIPVFRAGHVGVDVESNMRVIPNAFTPYIDCSGLYGNSIADMNNMRSFIGGKLKSVNSPMGEFPPRVVGGPYNGYFAFNIPNINMMPRV</sequence>
<reference evidence="5" key="1">
    <citation type="submission" date="2020-05" db="EMBL/GenBank/DDBJ databases">
        <title>Phylogenomic resolution of chytrid fungi.</title>
        <authorList>
            <person name="Stajich J.E."/>
            <person name="Amses K."/>
            <person name="Simmons R."/>
            <person name="Seto K."/>
            <person name="Myers J."/>
            <person name="Bonds A."/>
            <person name="Quandt C.A."/>
            <person name="Barry K."/>
            <person name="Liu P."/>
            <person name="Grigoriev I."/>
            <person name="Longcore J.E."/>
            <person name="James T.Y."/>
        </authorList>
    </citation>
    <scope>NUCLEOTIDE SEQUENCE</scope>
    <source>
        <strain evidence="5">JEL0513</strain>
    </source>
</reference>